<dbReference type="InterPro" id="IPR036511">
    <property type="entry name" value="TGT-like_sf"/>
</dbReference>
<proteinExistence type="predicted"/>
<reference evidence="2" key="1">
    <citation type="submission" date="2014-09" db="EMBL/GenBank/DDBJ databases">
        <title>Vibrio variabilis JCM 19239. (C206) whole genome shotgun sequence.</title>
        <authorList>
            <person name="Sawabe T."/>
            <person name="Meirelles P."/>
            <person name="Nakanishi M."/>
            <person name="Sayaka M."/>
            <person name="Hattori M."/>
            <person name="Ohkuma M."/>
        </authorList>
    </citation>
    <scope>NUCLEOTIDE SEQUENCE [LARGE SCALE GENOMIC DNA]</scope>
    <source>
        <strain evidence="2">JCM 19239</strain>
    </source>
</reference>
<dbReference type="Proteomes" id="UP000029223">
    <property type="component" value="Unassembled WGS sequence"/>
</dbReference>
<name>A0ABQ0JN51_9VIBR</name>
<sequence>MKYFFPDSQDFVDPSFDFETEQKSILRVRQRDDVYAHELITQKPYDGLLVSKAIVDGLPGHSCKTRYSTGQRFRFYREGAHRYFRLGRRYEVMGDSGAFSYVKFNKPPYSVDDLIEFYVKAGVNKGVSLDHVIFGYETKTGDSQGVEQDRVERKAITLENANSFIKRSADHSFESFGVAQGWDRKSYIDSALALKKMGYKRVTLGGIITLNSDQICSLLDDINQVVNNKLSFHLLGISRVDSARLFKDRNVVSIDSTTPLKQAFMNLDKTTSLTGKTIVRSALGSRMIIHRSDS</sequence>
<evidence type="ECO:0000313" key="2">
    <source>
        <dbReference type="Proteomes" id="UP000029223"/>
    </source>
</evidence>
<protein>
    <submittedName>
        <fullName evidence="1">Archaeosine tRNA-ribosyltransferase type 5</fullName>
    </submittedName>
</protein>
<dbReference type="EMBL" id="BBMS01000086">
    <property type="protein sequence ID" value="GAL30169.1"/>
    <property type="molecule type" value="Genomic_DNA"/>
</dbReference>
<reference evidence="2" key="2">
    <citation type="submission" date="2014-09" db="EMBL/GenBank/DDBJ databases">
        <authorList>
            <consortium name="NBRP consortium"/>
            <person name="Sawabe T."/>
            <person name="Meirelles P."/>
            <person name="Nakanishi M."/>
            <person name="Sayaka M."/>
            <person name="Hattori M."/>
            <person name="Ohkuma M."/>
        </authorList>
    </citation>
    <scope>NUCLEOTIDE SEQUENCE [LARGE SCALE GENOMIC DNA]</scope>
    <source>
        <strain evidence="2">JCM 19239</strain>
    </source>
</reference>
<comment type="caution">
    <text evidence="1">The sequence shown here is derived from an EMBL/GenBank/DDBJ whole genome shotgun (WGS) entry which is preliminary data.</text>
</comment>
<gene>
    <name evidence="1" type="ORF">JCM19239_6802</name>
</gene>
<organism evidence="1 2">
    <name type="scientific">Vibrio variabilis</name>
    <dbReference type="NCBI Taxonomy" id="990271"/>
    <lineage>
        <taxon>Bacteria</taxon>
        <taxon>Pseudomonadati</taxon>
        <taxon>Pseudomonadota</taxon>
        <taxon>Gammaproteobacteria</taxon>
        <taxon>Vibrionales</taxon>
        <taxon>Vibrionaceae</taxon>
        <taxon>Vibrio</taxon>
    </lineage>
</organism>
<dbReference type="Gene3D" id="3.20.20.105">
    <property type="entry name" value="Queuine tRNA-ribosyltransferase-like"/>
    <property type="match status" value="1"/>
</dbReference>
<evidence type="ECO:0000313" key="1">
    <source>
        <dbReference type="EMBL" id="GAL30169.1"/>
    </source>
</evidence>
<dbReference type="NCBIfam" id="NF041059">
    <property type="entry name" value="DpdA"/>
    <property type="match status" value="1"/>
</dbReference>
<dbReference type="SUPFAM" id="SSF51713">
    <property type="entry name" value="tRNA-guanine transglycosylase"/>
    <property type="match status" value="1"/>
</dbReference>
<dbReference type="InterPro" id="IPR053537">
    <property type="entry name" value="DNA-guanine_TGase"/>
</dbReference>
<accession>A0ABQ0JN51</accession>
<keyword evidence="2" id="KW-1185">Reference proteome</keyword>